<dbReference type="SUPFAM" id="SSF46689">
    <property type="entry name" value="Homeodomain-like"/>
    <property type="match status" value="1"/>
</dbReference>
<feature type="domain" description="Transcriptional regulator LmrA/YxaF-like C-terminal" evidence="3">
    <location>
        <begin position="75"/>
        <end position="176"/>
    </location>
</feature>
<dbReference type="InterPro" id="IPR009057">
    <property type="entry name" value="Homeodomain-like_sf"/>
</dbReference>
<proteinExistence type="predicted"/>
<evidence type="ECO:0000313" key="5">
    <source>
        <dbReference type="Proteomes" id="UP000017048"/>
    </source>
</evidence>
<comment type="caution">
    <text evidence="4">The sequence shown here is derived from an EMBL/GenBank/DDBJ whole genome shotgun (WGS) entry which is preliminary data.</text>
</comment>
<dbReference type="EMBL" id="BAFO02000037">
    <property type="protein sequence ID" value="GAD87831.1"/>
    <property type="molecule type" value="Genomic_DNA"/>
</dbReference>
<dbReference type="OrthoDB" id="4567939at2"/>
<name>U5EN85_NOCAS</name>
<gene>
    <name evidence="4" type="ORF">NCAST_37_01410</name>
</gene>
<evidence type="ECO:0000259" key="3">
    <source>
        <dbReference type="Pfam" id="PF21993"/>
    </source>
</evidence>
<dbReference type="InterPro" id="IPR054156">
    <property type="entry name" value="YxaF_TetR_C"/>
</dbReference>
<dbReference type="eggNOG" id="COG1309">
    <property type="taxonomic scope" value="Bacteria"/>
</dbReference>
<protein>
    <submittedName>
        <fullName evidence="4">TetR family transcriptional regulator</fullName>
    </submittedName>
</protein>
<dbReference type="PANTHER" id="PTHR47506">
    <property type="entry name" value="TRANSCRIPTIONAL REGULATORY PROTEIN"/>
    <property type="match status" value="1"/>
</dbReference>
<dbReference type="Pfam" id="PF21993">
    <property type="entry name" value="TetR_C_13_2"/>
    <property type="match status" value="1"/>
</dbReference>
<keyword evidence="1" id="KW-0805">Transcription regulation</keyword>
<dbReference type="PANTHER" id="PTHR47506:SF3">
    <property type="entry name" value="HTH-TYPE TRANSCRIPTIONAL REGULATOR LMRA"/>
    <property type="match status" value="1"/>
</dbReference>
<sequence>MAARDGLVQSAIDLVRRNGVTGTGVAQLLDHSGLSRRTIYLNFPGGKSELITEATRVAGRAMTTLIETFSQGAEPEATICSFTDAWKQVVESSDFLDGCPIVAAALGRSEAPAAADAAGEAFDDWERALETRLRAENVAPETARSLATTVIATIEGAVVMSLAKHSTEPLDRVGRHLTELVRAHVPG</sequence>
<evidence type="ECO:0000256" key="2">
    <source>
        <dbReference type="ARBA" id="ARBA00023163"/>
    </source>
</evidence>
<dbReference type="Gene3D" id="1.10.357.10">
    <property type="entry name" value="Tetracycline Repressor, domain 2"/>
    <property type="match status" value="1"/>
</dbReference>
<keyword evidence="5" id="KW-1185">Reference proteome</keyword>
<dbReference type="GeneID" id="91515464"/>
<evidence type="ECO:0000313" key="4">
    <source>
        <dbReference type="EMBL" id="GAD87831.1"/>
    </source>
</evidence>
<organism evidence="4 5">
    <name type="scientific">Nocardia asteroides NBRC 15531</name>
    <dbReference type="NCBI Taxonomy" id="1110697"/>
    <lineage>
        <taxon>Bacteria</taxon>
        <taxon>Bacillati</taxon>
        <taxon>Actinomycetota</taxon>
        <taxon>Actinomycetes</taxon>
        <taxon>Mycobacteriales</taxon>
        <taxon>Nocardiaceae</taxon>
        <taxon>Nocardia</taxon>
    </lineage>
</organism>
<dbReference type="AlphaFoldDB" id="U5EN85"/>
<dbReference type="SUPFAM" id="SSF48498">
    <property type="entry name" value="Tetracyclin repressor-like, C-terminal domain"/>
    <property type="match status" value="1"/>
</dbReference>
<dbReference type="Proteomes" id="UP000017048">
    <property type="component" value="Unassembled WGS sequence"/>
</dbReference>
<keyword evidence="2" id="KW-0804">Transcription</keyword>
<dbReference type="RefSeq" id="WP_019045353.1">
    <property type="nucleotide sequence ID" value="NZ_BAFO02000037.1"/>
</dbReference>
<evidence type="ECO:0000256" key="1">
    <source>
        <dbReference type="ARBA" id="ARBA00023015"/>
    </source>
</evidence>
<accession>U5EN85</accession>
<reference evidence="4 5" key="1">
    <citation type="journal article" date="2014" name="BMC Genomics">
        <title>Genome based analysis of type-I polyketide synthase and nonribosomal peptide synthetase gene clusters in seven strains of five representative Nocardia species.</title>
        <authorList>
            <person name="Komaki H."/>
            <person name="Ichikawa N."/>
            <person name="Hosoyama A."/>
            <person name="Takahashi-Nakaguchi A."/>
            <person name="Matsuzawa T."/>
            <person name="Suzuki K."/>
            <person name="Fujita N."/>
            <person name="Gonoi T."/>
        </authorList>
    </citation>
    <scope>NUCLEOTIDE SEQUENCE [LARGE SCALE GENOMIC DNA]</scope>
    <source>
        <strain evidence="4 5">NBRC 15531</strain>
    </source>
</reference>
<dbReference type="InterPro" id="IPR036271">
    <property type="entry name" value="Tet_transcr_reg_TetR-rel_C_sf"/>
</dbReference>
<dbReference type="STRING" id="1824.SAMN05444423_10362"/>